<reference evidence="1 2" key="1">
    <citation type="journal article" date="2012" name="Eukaryot. Cell">
        <title>Genome sequence of the fungus Glarea lozoyensis: the first genome sequence of a species from the Helotiaceae family.</title>
        <authorList>
            <person name="Youssar L."/>
            <person name="Gruening B.A."/>
            <person name="Erxleben A."/>
            <person name="Guenther S."/>
            <person name="Huettel W."/>
        </authorList>
    </citation>
    <scope>NUCLEOTIDE SEQUENCE [LARGE SCALE GENOMIC DNA]</scope>
    <source>
        <strain evidence="2">ATCC 74030 / MF5533</strain>
    </source>
</reference>
<protein>
    <submittedName>
        <fullName evidence="1">Uncharacterized protein</fullName>
    </submittedName>
</protein>
<evidence type="ECO:0000313" key="2">
    <source>
        <dbReference type="Proteomes" id="UP000005446"/>
    </source>
</evidence>
<organism evidence="1 2">
    <name type="scientific">Glarea lozoyensis (strain ATCC 74030 / MF5533)</name>
    <dbReference type="NCBI Taxonomy" id="1104152"/>
    <lineage>
        <taxon>Eukaryota</taxon>
        <taxon>Fungi</taxon>
        <taxon>Dikarya</taxon>
        <taxon>Ascomycota</taxon>
        <taxon>Pezizomycotina</taxon>
        <taxon>Leotiomycetes</taxon>
        <taxon>Helotiales</taxon>
        <taxon>Helotiaceae</taxon>
        <taxon>Glarea</taxon>
    </lineage>
</organism>
<name>H0EMM1_GLAL7</name>
<dbReference type="AlphaFoldDB" id="H0EMM1"/>
<dbReference type="InParanoid" id="H0EMM1"/>
<accession>H0EMM1</accession>
<evidence type="ECO:0000313" key="1">
    <source>
        <dbReference type="EMBL" id="EHL00229.1"/>
    </source>
</evidence>
<dbReference type="EMBL" id="AGUE01000092">
    <property type="protein sequence ID" value="EHL00229.1"/>
    <property type="molecule type" value="Genomic_DNA"/>
</dbReference>
<dbReference type="Proteomes" id="UP000005446">
    <property type="component" value="Unassembled WGS sequence"/>
</dbReference>
<sequence length="153" mass="17979">MLPLSQRWNHTFEHVEQLSGTEFKRRSIGAKSTGPLQLNAKPRFSVVTGPRTPYKRLYVTRRRRRFFELQRFEQTLFGSRLIKSNEDNLRGREIQQRIGGWLGSACKERMCKVGQSYNLYWKIIGLNWITLIPRKQVARIDIVFNVLGLNSII</sequence>
<dbReference type="HOGENOM" id="CLU_1713455_0_0_1"/>
<proteinExistence type="predicted"/>
<keyword evidence="2" id="KW-1185">Reference proteome</keyword>
<comment type="caution">
    <text evidence="1">The sequence shown here is derived from an EMBL/GenBank/DDBJ whole genome shotgun (WGS) entry which is preliminary data.</text>
</comment>
<gene>
    <name evidence="1" type="ORF">M7I_3860</name>
</gene>